<organism evidence="7 8">
    <name type="scientific">Neolewinella lacunae</name>
    <dbReference type="NCBI Taxonomy" id="1517758"/>
    <lineage>
        <taxon>Bacteria</taxon>
        <taxon>Pseudomonadati</taxon>
        <taxon>Bacteroidota</taxon>
        <taxon>Saprospiria</taxon>
        <taxon>Saprospirales</taxon>
        <taxon>Lewinellaceae</taxon>
        <taxon>Neolewinella</taxon>
    </lineage>
</organism>
<keyword evidence="5 7" id="KW-0808">Transferase</keyword>
<evidence type="ECO:0000256" key="1">
    <source>
        <dbReference type="ARBA" id="ARBA00009018"/>
    </source>
</evidence>
<keyword evidence="3 5" id="KW-0067">ATP-binding</keyword>
<dbReference type="InterPro" id="IPR027417">
    <property type="entry name" value="P-loop_NTPase"/>
</dbReference>
<comment type="similarity">
    <text evidence="1 5">Belongs to the CoaE family.</text>
</comment>
<dbReference type="GO" id="GO:0005524">
    <property type="term" value="F:ATP binding"/>
    <property type="evidence" value="ECO:0007669"/>
    <property type="project" value="UniProtKB-UniRule"/>
</dbReference>
<keyword evidence="4 5" id="KW-0173">Coenzyme A biosynthesis</keyword>
<evidence type="ECO:0000256" key="4">
    <source>
        <dbReference type="ARBA" id="ARBA00022993"/>
    </source>
</evidence>
<sequence>MQHYALTGNIGSGKTTVAREFARLGVPVYYADAAARRLMTEDAQLRADLTAAFGPGTYLPDGQLDRARLAAEVFQNDAALEQLNGLVHPAVHRDAARWRTTQNAPYTLYEAAIVLELGRQADFAGVIVVVAPEAIRRQRVMARDGASAEQFAARAAKQWPDDKKSAAADFRILNDGHHLLLPQILTLHQQLLDRAAG</sequence>
<dbReference type="Gene3D" id="3.40.50.300">
    <property type="entry name" value="P-loop containing nucleotide triphosphate hydrolases"/>
    <property type="match status" value="1"/>
</dbReference>
<dbReference type="GO" id="GO:0015937">
    <property type="term" value="P:coenzyme A biosynthetic process"/>
    <property type="evidence" value="ECO:0007669"/>
    <property type="project" value="UniProtKB-UniRule"/>
</dbReference>
<dbReference type="PANTHER" id="PTHR10695:SF46">
    <property type="entry name" value="BIFUNCTIONAL COENZYME A SYNTHASE-RELATED"/>
    <property type="match status" value="1"/>
</dbReference>
<reference evidence="7" key="1">
    <citation type="submission" date="2020-08" db="EMBL/GenBank/DDBJ databases">
        <title>Lewinella bacteria from marine environments.</title>
        <authorList>
            <person name="Zhong Y."/>
        </authorList>
    </citation>
    <scope>NUCLEOTIDE SEQUENCE</scope>
    <source>
        <strain evidence="7">KCTC 42187</strain>
    </source>
</reference>
<evidence type="ECO:0000256" key="3">
    <source>
        <dbReference type="ARBA" id="ARBA00022840"/>
    </source>
</evidence>
<dbReference type="InterPro" id="IPR001977">
    <property type="entry name" value="Depp_CoAkinase"/>
</dbReference>
<accession>A0A923PTH5</accession>
<name>A0A923PTH5_9BACT</name>
<dbReference type="SUPFAM" id="SSF52540">
    <property type="entry name" value="P-loop containing nucleoside triphosphate hydrolases"/>
    <property type="match status" value="1"/>
</dbReference>
<evidence type="ECO:0000313" key="8">
    <source>
        <dbReference type="Proteomes" id="UP000650081"/>
    </source>
</evidence>
<protein>
    <recommendedName>
        <fullName evidence="5 6">Dephospho-CoA kinase</fullName>
        <ecNumber evidence="5 6">2.7.1.24</ecNumber>
    </recommendedName>
    <alternativeName>
        <fullName evidence="5">Dephosphocoenzyme A kinase</fullName>
    </alternativeName>
</protein>
<dbReference type="CDD" id="cd02022">
    <property type="entry name" value="DPCK"/>
    <property type="match status" value="1"/>
</dbReference>
<dbReference type="GO" id="GO:0004140">
    <property type="term" value="F:dephospho-CoA kinase activity"/>
    <property type="evidence" value="ECO:0007669"/>
    <property type="project" value="UniProtKB-UniRule"/>
</dbReference>
<evidence type="ECO:0000256" key="2">
    <source>
        <dbReference type="ARBA" id="ARBA00022741"/>
    </source>
</evidence>
<keyword evidence="5 7" id="KW-0418">Kinase</keyword>
<evidence type="ECO:0000313" key="7">
    <source>
        <dbReference type="EMBL" id="MBC6996532.1"/>
    </source>
</evidence>
<comment type="caution">
    <text evidence="7">The sequence shown here is derived from an EMBL/GenBank/DDBJ whole genome shotgun (WGS) entry which is preliminary data.</text>
</comment>
<gene>
    <name evidence="5" type="primary">coaE</name>
    <name evidence="7" type="ORF">H9S92_20335</name>
</gene>
<keyword evidence="5" id="KW-0963">Cytoplasm</keyword>
<dbReference type="Proteomes" id="UP000650081">
    <property type="component" value="Unassembled WGS sequence"/>
</dbReference>
<dbReference type="EC" id="2.7.1.24" evidence="5 6"/>
<dbReference type="PANTHER" id="PTHR10695">
    <property type="entry name" value="DEPHOSPHO-COA KINASE-RELATED"/>
    <property type="match status" value="1"/>
</dbReference>
<dbReference type="EMBL" id="JACSIT010000153">
    <property type="protein sequence ID" value="MBC6996532.1"/>
    <property type="molecule type" value="Genomic_DNA"/>
</dbReference>
<comment type="pathway">
    <text evidence="5">Cofactor biosynthesis; coenzyme A biosynthesis; CoA from (R)-pantothenate: step 5/5.</text>
</comment>
<keyword evidence="8" id="KW-1185">Reference proteome</keyword>
<evidence type="ECO:0000256" key="5">
    <source>
        <dbReference type="HAMAP-Rule" id="MF_00376"/>
    </source>
</evidence>
<dbReference type="GO" id="GO:0005737">
    <property type="term" value="C:cytoplasm"/>
    <property type="evidence" value="ECO:0007669"/>
    <property type="project" value="UniProtKB-SubCell"/>
</dbReference>
<dbReference type="NCBIfam" id="TIGR00152">
    <property type="entry name" value="dephospho-CoA kinase"/>
    <property type="match status" value="1"/>
</dbReference>
<dbReference type="PROSITE" id="PS51219">
    <property type="entry name" value="DPCK"/>
    <property type="match status" value="1"/>
</dbReference>
<keyword evidence="2 5" id="KW-0547">Nucleotide-binding</keyword>
<dbReference type="HAMAP" id="MF_00376">
    <property type="entry name" value="Dephospho_CoA_kinase"/>
    <property type="match status" value="1"/>
</dbReference>
<comment type="subcellular location">
    <subcellularLocation>
        <location evidence="5">Cytoplasm</location>
    </subcellularLocation>
</comment>
<comment type="function">
    <text evidence="5">Catalyzes the phosphorylation of the 3'-hydroxyl group of dephosphocoenzyme A to form coenzyme A.</text>
</comment>
<proteinExistence type="inferred from homology"/>
<evidence type="ECO:0000256" key="6">
    <source>
        <dbReference type="NCBIfam" id="TIGR00152"/>
    </source>
</evidence>
<dbReference type="RefSeq" id="WP_187468540.1">
    <property type="nucleotide sequence ID" value="NZ_JACSIT010000153.1"/>
</dbReference>
<comment type="catalytic activity">
    <reaction evidence="5">
        <text>3'-dephospho-CoA + ATP = ADP + CoA + H(+)</text>
        <dbReference type="Rhea" id="RHEA:18245"/>
        <dbReference type="ChEBI" id="CHEBI:15378"/>
        <dbReference type="ChEBI" id="CHEBI:30616"/>
        <dbReference type="ChEBI" id="CHEBI:57287"/>
        <dbReference type="ChEBI" id="CHEBI:57328"/>
        <dbReference type="ChEBI" id="CHEBI:456216"/>
        <dbReference type="EC" id="2.7.1.24"/>
    </reaction>
</comment>
<feature type="binding site" evidence="5">
    <location>
        <begin position="11"/>
        <end position="16"/>
    </location>
    <ligand>
        <name>ATP</name>
        <dbReference type="ChEBI" id="CHEBI:30616"/>
    </ligand>
</feature>
<dbReference type="Pfam" id="PF01121">
    <property type="entry name" value="CoaE"/>
    <property type="match status" value="1"/>
</dbReference>
<dbReference type="AlphaFoldDB" id="A0A923PTH5"/>